<proteinExistence type="inferred from homology"/>
<dbReference type="GO" id="GO:0046872">
    <property type="term" value="F:metal ion binding"/>
    <property type="evidence" value="ECO:0007669"/>
    <property type="project" value="UniProtKB-KW"/>
</dbReference>
<dbReference type="PANTHER" id="PTHR31388:SF247">
    <property type="entry name" value="PEROXIDASE"/>
    <property type="match status" value="1"/>
</dbReference>
<evidence type="ECO:0000256" key="10">
    <source>
        <dbReference type="RuleBase" id="RU004241"/>
    </source>
</evidence>
<dbReference type="InterPro" id="IPR002016">
    <property type="entry name" value="Haem_peroxidase"/>
</dbReference>
<comment type="catalytic activity">
    <reaction evidence="1">
        <text>2 a phenolic donor + H2O2 = 2 a phenolic radical donor + 2 H2O</text>
        <dbReference type="Rhea" id="RHEA:56136"/>
        <dbReference type="ChEBI" id="CHEBI:15377"/>
        <dbReference type="ChEBI" id="CHEBI:16240"/>
        <dbReference type="ChEBI" id="CHEBI:139520"/>
        <dbReference type="ChEBI" id="CHEBI:139521"/>
        <dbReference type="EC" id="1.11.1.7"/>
    </reaction>
</comment>
<feature type="chain" id="PRO_5042939293" description="Plant heme peroxidase family profile domain-containing protein" evidence="11">
    <location>
        <begin position="27"/>
        <end position="151"/>
    </location>
</feature>
<keyword evidence="7" id="KW-0408">Iron</keyword>
<keyword evidence="11" id="KW-0732">Signal</keyword>
<evidence type="ECO:0000256" key="7">
    <source>
        <dbReference type="ARBA" id="ARBA00023004"/>
    </source>
</evidence>
<keyword evidence="6" id="KW-0560">Oxidoreductase</keyword>
<feature type="binding site" evidence="9">
    <location>
        <position position="39"/>
    </location>
    <ligand>
        <name>Ca(2+)</name>
        <dbReference type="ChEBI" id="CHEBI:29108"/>
        <label>1</label>
    </ligand>
</feature>
<evidence type="ECO:0000256" key="4">
    <source>
        <dbReference type="ARBA" id="ARBA00022617"/>
    </source>
</evidence>
<organism evidence="13 14">
    <name type="scientific">Stephania japonica</name>
    <dbReference type="NCBI Taxonomy" id="461633"/>
    <lineage>
        <taxon>Eukaryota</taxon>
        <taxon>Viridiplantae</taxon>
        <taxon>Streptophyta</taxon>
        <taxon>Embryophyta</taxon>
        <taxon>Tracheophyta</taxon>
        <taxon>Spermatophyta</taxon>
        <taxon>Magnoliopsida</taxon>
        <taxon>Ranunculales</taxon>
        <taxon>Menispermaceae</taxon>
        <taxon>Menispermoideae</taxon>
        <taxon>Cissampelideae</taxon>
        <taxon>Stephania</taxon>
    </lineage>
</organism>
<dbReference type="PRINTS" id="PR00461">
    <property type="entry name" value="PLPEROXIDASE"/>
</dbReference>
<protein>
    <recommendedName>
        <fullName evidence="12">Plant heme peroxidase family profile domain-containing protein</fullName>
    </recommendedName>
</protein>
<keyword evidence="14" id="KW-1185">Reference proteome</keyword>
<accession>A0AAP0J0C5</accession>
<evidence type="ECO:0000256" key="3">
    <source>
        <dbReference type="ARBA" id="ARBA00022559"/>
    </source>
</evidence>
<dbReference type="PANTHER" id="PTHR31388">
    <property type="entry name" value="PEROXIDASE 72-RELATED"/>
    <property type="match status" value="1"/>
</dbReference>
<dbReference type="Gene3D" id="1.10.520.10">
    <property type="match status" value="1"/>
</dbReference>
<dbReference type="Proteomes" id="UP001417504">
    <property type="component" value="Unassembled WGS sequence"/>
</dbReference>
<evidence type="ECO:0000256" key="11">
    <source>
        <dbReference type="SAM" id="SignalP"/>
    </source>
</evidence>
<feature type="domain" description="Plant heme peroxidase family profile" evidence="12">
    <location>
        <begin position="39"/>
        <end position="151"/>
    </location>
</feature>
<evidence type="ECO:0000256" key="1">
    <source>
        <dbReference type="ARBA" id="ARBA00000189"/>
    </source>
</evidence>
<dbReference type="GO" id="GO:0006979">
    <property type="term" value="P:response to oxidative stress"/>
    <property type="evidence" value="ECO:0007669"/>
    <property type="project" value="InterPro"/>
</dbReference>
<dbReference type="Gene3D" id="1.10.420.10">
    <property type="entry name" value="Peroxidase, domain 2"/>
    <property type="match status" value="1"/>
</dbReference>
<reference evidence="13 14" key="1">
    <citation type="submission" date="2024-01" db="EMBL/GenBank/DDBJ databases">
        <title>Genome assemblies of Stephania.</title>
        <authorList>
            <person name="Yang L."/>
        </authorList>
    </citation>
    <scope>NUCLEOTIDE SEQUENCE [LARGE SCALE GENOMIC DNA]</scope>
    <source>
        <strain evidence="13">QJT</strain>
        <tissue evidence="13">Leaf</tissue>
    </source>
</reference>
<evidence type="ECO:0000256" key="9">
    <source>
        <dbReference type="PIRSR" id="PIRSR600823-3"/>
    </source>
</evidence>
<evidence type="ECO:0000256" key="2">
    <source>
        <dbReference type="ARBA" id="ARBA00001970"/>
    </source>
</evidence>
<feature type="binding site" evidence="9">
    <location>
        <position position="55"/>
    </location>
    <ligand>
        <name>Ca(2+)</name>
        <dbReference type="ChEBI" id="CHEBI:29108"/>
        <label>1</label>
    </ligand>
</feature>
<feature type="signal peptide" evidence="11">
    <location>
        <begin position="1"/>
        <end position="26"/>
    </location>
</feature>
<dbReference type="GO" id="GO:0140825">
    <property type="term" value="F:lactoperoxidase activity"/>
    <property type="evidence" value="ECO:0007669"/>
    <property type="project" value="UniProtKB-EC"/>
</dbReference>
<sequence>MASSLSFLSRALLLVLLMGVSPSVQLSSDDFYEPICSGGCDGSILLDDNGNCKGEQSATPNANSIRGLDVVDDIKTKLEARCPGVVSCADILAVAARDSVLDLGRRDSLTASLSLANSDIPLPSLDLNGLVTAFTDRGLDARELVALLGTS</sequence>
<feature type="binding site" evidence="9">
    <location>
        <position position="41"/>
    </location>
    <ligand>
        <name>Ca(2+)</name>
        <dbReference type="ChEBI" id="CHEBI:29108"/>
        <label>1</label>
    </ligand>
</feature>
<comment type="cofactor">
    <cofactor evidence="9">
        <name>Ca(2+)</name>
        <dbReference type="ChEBI" id="CHEBI:29108"/>
    </cofactor>
    <text evidence="9">Binds 2 calcium ions per subunit.</text>
</comment>
<keyword evidence="5 9" id="KW-0479">Metal-binding</keyword>
<dbReference type="EMBL" id="JBBNAE010000005">
    <property type="protein sequence ID" value="KAK9124685.1"/>
    <property type="molecule type" value="Genomic_DNA"/>
</dbReference>
<evidence type="ECO:0000256" key="5">
    <source>
        <dbReference type="ARBA" id="ARBA00022723"/>
    </source>
</evidence>
<gene>
    <name evidence="13" type="ORF">Sjap_014287</name>
</gene>
<feature type="binding site" evidence="9">
    <location>
        <position position="43"/>
    </location>
    <ligand>
        <name>Ca(2+)</name>
        <dbReference type="ChEBI" id="CHEBI:29108"/>
        <label>1</label>
    </ligand>
</feature>
<comment type="similarity">
    <text evidence="10">Belongs to the peroxidase family.</text>
</comment>
<feature type="binding site" evidence="8">
    <location>
        <position position="121"/>
    </location>
    <ligand>
        <name>substrate</name>
    </ligand>
</feature>
<dbReference type="InterPro" id="IPR010255">
    <property type="entry name" value="Haem_peroxidase_sf"/>
</dbReference>
<dbReference type="GO" id="GO:0020037">
    <property type="term" value="F:heme binding"/>
    <property type="evidence" value="ECO:0007669"/>
    <property type="project" value="InterPro"/>
</dbReference>
<evidence type="ECO:0000313" key="13">
    <source>
        <dbReference type="EMBL" id="KAK9124685.1"/>
    </source>
</evidence>
<dbReference type="InterPro" id="IPR000823">
    <property type="entry name" value="Peroxidase_pln"/>
</dbReference>
<name>A0AAP0J0C5_9MAGN</name>
<dbReference type="PROSITE" id="PS50873">
    <property type="entry name" value="PEROXIDASE_4"/>
    <property type="match status" value="1"/>
</dbReference>
<evidence type="ECO:0000313" key="14">
    <source>
        <dbReference type="Proteomes" id="UP001417504"/>
    </source>
</evidence>
<keyword evidence="4" id="KW-0349">Heme</keyword>
<dbReference type="AlphaFoldDB" id="A0AAP0J0C5"/>
<keyword evidence="3" id="KW-0575">Peroxidase</keyword>
<comment type="caution">
    <text evidence="13">The sequence shown here is derived from an EMBL/GenBank/DDBJ whole genome shotgun (WGS) entry which is preliminary data.</text>
</comment>
<dbReference type="PRINTS" id="PR00458">
    <property type="entry name" value="PEROXIDASE"/>
</dbReference>
<keyword evidence="9" id="KW-0106">Calcium</keyword>
<evidence type="ECO:0000256" key="8">
    <source>
        <dbReference type="PIRSR" id="PIRSR600823-2"/>
    </source>
</evidence>
<dbReference type="Pfam" id="PF00141">
    <property type="entry name" value="peroxidase"/>
    <property type="match status" value="1"/>
</dbReference>
<evidence type="ECO:0000256" key="6">
    <source>
        <dbReference type="ARBA" id="ARBA00023002"/>
    </source>
</evidence>
<comment type="cofactor">
    <cofactor evidence="2">
        <name>heme b</name>
        <dbReference type="ChEBI" id="CHEBI:60344"/>
    </cofactor>
</comment>
<dbReference type="SUPFAM" id="SSF48113">
    <property type="entry name" value="Heme-dependent peroxidases"/>
    <property type="match status" value="1"/>
</dbReference>
<evidence type="ECO:0000259" key="12">
    <source>
        <dbReference type="PROSITE" id="PS50873"/>
    </source>
</evidence>